<dbReference type="InterPro" id="IPR050109">
    <property type="entry name" value="HTH-type_TetR-like_transc_reg"/>
</dbReference>
<dbReference type="OrthoDB" id="9816296at2"/>
<dbReference type="Proteomes" id="UP000286931">
    <property type="component" value="Unassembled WGS sequence"/>
</dbReference>
<evidence type="ECO:0000313" key="4">
    <source>
        <dbReference type="EMBL" id="GCD92822.1"/>
    </source>
</evidence>
<feature type="DNA-binding region" description="H-T-H motif" evidence="2">
    <location>
        <begin position="37"/>
        <end position="56"/>
    </location>
</feature>
<dbReference type="RefSeq" id="WP_126635138.1">
    <property type="nucleotide sequence ID" value="NZ_BIFH01000013.1"/>
</dbReference>
<proteinExistence type="predicted"/>
<organism evidence="4 5">
    <name type="scientific">Embleya hyalina</name>
    <dbReference type="NCBI Taxonomy" id="516124"/>
    <lineage>
        <taxon>Bacteria</taxon>
        <taxon>Bacillati</taxon>
        <taxon>Actinomycetota</taxon>
        <taxon>Actinomycetes</taxon>
        <taxon>Kitasatosporales</taxon>
        <taxon>Streptomycetaceae</taxon>
        <taxon>Embleya</taxon>
    </lineage>
</organism>
<keyword evidence="5" id="KW-1185">Reference proteome</keyword>
<dbReference type="GO" id="GO:0003700">
    <property type="term" value="F:DNA-binding transcription factor activity"/>
    <property type="evidence" value="ECO:0007669"/>
    <property type="project" value="TreeGrafter"/>
</dbReference>
<evidence type="ECO:0000256" key="2">
    <source>
        <dbReference type="PROSITE-ProRule" id="PRU00335"/>
    </source>
</evidence>
<evidence type="ECO:0000313" key="5">
    <source>
        <dbReference type="Proteomes" id="UP000286931"/>
    </source>
</evidence>
<feature type="domain" description="HTH tetR-type" evidence="3">
    <location>
        <begin position="14"/>
        <end position="74"/>
    </location>
</feature>
<dbReference type="Gene3D" id="1.10.357.10">
    <property type="entry name" value="Tetracycline Repressor, domain 2"/>
    <property type="match status" value="1"/>
</dbReference>
<accession>A0A401YE26</accession>
<dbReference type="SUPFAM" id="SSF48498">
    <property type="entry name" value="Tetracyclin repressor-like, C-terminal domain"/>
    <property type="match status" value="1"/>
</dbReference>
<dbReference type="InterPro" id="IPR009057">
    <property type="entry name" value="Homeodomain-like_sf"/>
</dbReference>
<protein>
    <submittedName>
        <fullName evidence="4">EbrA repressor</fullName>
    </submittedName>
</protein>
<dbReference type="AlphaFoldDB" id="A0A401YE26"/>
<dbReference type="PANTHER" id="PTHR30055:SF231">
    <property type="entry name" value="TRANSCRIPTIONAL REGULATORY PROTEIN (PROBABLY DEOR-FAMILY)-RELATED"/>
    <property type="match status" value="1"/>
</dbReference>
<dbReference type="Pfam" id="PF17940">
    <property type="entry name" value="TetR_C_31"/>
    <property type="match status" value="1"/>
</dbReference>
<keyword evidence="1 2" id="KW-0238">DNA-binding</keyword>
<evidence type="ECO:0000256" key="1">
    <source>
        <dbReference type="ARBA" id="ARBA00023125"/>
    </source>
</evidence>
<comment type="caution">
    <text evidence="4">The sequence shown here is derived from an EMBL/GenBank/DDBJ whole genome shotgun (WGS) entry which is preliminary data.</text>
</comment>
<dbReference type="SUPFAM" id="SSF46689">
    <property type="entry name" value="Homeodomain-like"/>
    <property type="match status" value="1"/>
</dbReference>
<dbReference type="InterPro" id="IPR041583">
    <property type="entry name" value="TetR_C_31"/>
</dbReference>
<dbReference type="InterPro" id="IPR036271">
    <property type="entry name" value="Tet_transcr_reg_TetR-rel_C_sf"/>
</dbReference>
<dbReference type="EMBL" id="BIFH01000013">
    <property type="protein sequence ID" value="GCD92822.1"/>
    <property type="molecule type" value="Genomic_DNA"/>
</dbReference>
<dbReference type="GO" id="GO:0000976">
    <property type="term" value="F:transcription cis-regulatory region binding"/>
    <property type="evidence" value="ECO:0007669"/>
    <property type="project" value="TreeGrafter"/>
</dbReference>
<gene>
    <name evidence="4" type="ORF">EHYA_00464</name>
</gene>
<dbReference type="PROSITE" id="PS50977">
    <property type="entry name" value="HTH_TETR_2"/>
    <property type="match status" value="1"/>
</dbReference>
<dbReference type="InterPro" id="IPR001647">
    <property type="entry name" value="HTH_TetR"/>
</dbReference>
<dbReference type="PANTHER" id="PTHR30055">
    <property type="entry name" value="HTH-TYPE TRANSCRIPTIONAL REGULATOR RUTR"/>
    <property type="match status" value="1"/>
</dbReference>
<reference evidence="4 5" key="1">
    <citation type="submission" date="2018-12" db="EMBL/GenBank/DDBJ databases">
        <title>Draft genome sequence of Embleya hyalina NBRC 13850T.</title>
        <authorList>
            <person name="Komaki H."/>
            <person name="Hosoyama A."/>
            <person name="Kimura A."/>
            <person name="Ichikawa N."/>
            <person name="Tamura T."/>
        </authorList>
    </citation>
    <scope>NUCLEOTIDE SEQUENCE [LARGE SCALE GENOMIC DNA]</scope>
    <source>
        <strain evidence="4 5">NBRC 13850</strain>
    </source>
</reference>
<name>A0A401YE26_9ACTN</name>
<evidence type="ECO:0000259" key="3">
    <source>
        <dbReference type="PROSITE" id="PS50977"/>
    </source>
</evidence>
<sequence>MSTPVRAPRSAGGAARREALLDATVRLLARDGARAVTHRAVAVEAGTTHGSARYYFGTREQLLDEALRRLAAQQIDEIRTVLRRSATADPREFAARLARYTADTVAGDRDASIARFELFLEVARRPELRPALEEWGAVQREALAARLAAVGAAEPEAAAADLLTLLNGLVLEQLASPDDDFEDTRLRPAILRHCAGHG</sequence>
<dbReference type="Pfam" id="PF00440">
    <property type="entry name" value="TetR_N"/>
    <property type="match status" value="1"/>
</dbReference>